<protein>
    <submittedName>
        <fullName evidence="2">Uncharacterized protein</fullName>
    </submittedName>
</protein>
<feature type="compositionally biased region" description="Basic and acidic residues" evidence="1">
    <location>
        <begin position="33"/>
        <end position="44"/>
    </location>
</feature>
<dbReference type="OrthoDB" id="10677536at2759"/>
<feature type="region of interest" description="Disordered" evidence="1">
    <location>
        <begin position="1"/>
        <end position="45"/>
    </location>
</feature>
<accession>A0A8E0VCQ9</accession>
<dbReference type="EMBL" id="LUCM01011233">
    <property type="protein sequence ID" value="KAA0184238.1"/>
    <property type="molecule type" value="Genomic_DNA"/>
</dbReference>
<feature type="compositionally biased region" description="Low complexity" evidence="1">
    <location>
        <begin position="335"/>
        <end position="347"/>
    </location>
</feature>
<evidence type="ECO:0000313" key="2">
    <source>
        <dbReference type="EMBL" id="KAA0184238.1"/>
    </source>
</evidence>
<feature type="compositionally biased region" description="Polar residues" evidence="1">
    <location>
        <begin position="77"/>
        <end position="86"/>
    </location>
</feature>
<keyword evidence="3" id="KW-1185">Reference proteome</keyword>
<dbReference type="AlphaFoldDB" id="A0A8E0VCQ9"/>
<evidence type="ECO:0000256" key="1">
    <source>
        <dbReference type="SAM" id="MobiDB-lite"/>
    </source>
</evidence>
<name>A0A8E0VCQ9_9TREM</name>
<feature type="region of interest" description="Disordered" evidence="1">
    <location>
        <begin position="225"/>
        <end position="282"/>
    </location>
</feature>
<feature type="region of interest" description="Disordered" evidence="1">
    <location>
        <begin position="331"/>
        <end position="352"/>
    </location>
</feature>
<evidence type="ECO:0000313" key="3">
    <source>
        <dbReference type="Proteomes" id="UP000728185"/>
    </source>
</evidence>
<feature type="region of interest" description="Disordered" evidence="1">
    <location>
        <begin position="62"/>
        <end position="97"/>
    </location>
</feature>
<reference evidence="2" key="1">
    <citation type="submission" date="2019-05" db="EMBL/GenBank/DDBJ databases">
        <title>Annotation for the trematode Fasciolopsis buski.</title>
        <authorList>
            <person name="Choi Y.-J."/>
        </authorList>
    </citation>
    <scope>NUCLEOTIDE SEQUENCE</scope>
    <source>
        <strain evidence="2">HT</strain>
        <tissue evidence="2">Whole worm</tissue>
    </source>
</reference>
<proteinExistence type="predicted"/>
<organism evidence="2 3">
    <name type="scientific">Fasciolopsis buskii</name>
    <dbReference type="NCBI Taxonomy" id="27845"/>
    <lineage>
        <taxon>Eukaryota</taxon>
        <taxon>Metazoa</taxon>
        <taxon>Spiralia</taxon>
        <taxon>Lophotrochozoa</taxon>
        <taxon>Platyhelminthes</taxon>
        <taxon>Trematoda</taxon>
        <taxon>Digenea</taxon>
        <taxon>Plagiorchiida</taxon>
        <taxon>Echinostomata</taxon>
        <taxon>Echinostomatoidea</taxon>
        <taxon>Fasciolidae</taxon>
        <taxon>Fasciolopsis</taxon>
    </lineage>
</organism>
<feature type="compositionally biased region" description="Acidic residues" evidence="1">
    <location>
        <begin position="65"/>
        <end position="75"/>
    </location>
</feature>
<gene>
    <name evidence="2" type="ORF">FBUS_06783</name>
</gene>
<dbReference type="Proteomes" id="UP000728185">
    <property type="component" value="Unassembled WGS sequence"/>
</dbReference>
<comment type="caution">
    <text evidence="2">The sequence shown here is derived from an EMBL/GenBank/DDBJ whole genome shotgun (WGS) entry which is preliminary data.</text>
</comment>
<feature type="compositionally biased region" description="Acidic residues" evidence="1">
    <location>
        <begin position="1"/>
        <end position="32"/>
    </location>
</feature>
<sequence length="412" mass="43265">MDEDEDFPLPDMYSEDSDHGEESDEDQMAEAEEAGHRRQRKLEDLDVADTSKLWDEIDLIATASDMEEEDSEADGTDSVSIHSTPKPTLRPFFATTGSSDDTLSADAGTKLLKRLQRELFAHGEAETSSGAFYLRSVLPEVSLGPRSGRFSRSTKKGLVHASCLPNAAGAAPSPSGSGYSTAAMFGAHIRSGFSGMRHHRGGAAGGGSSSSSRLASRFVHMRRRSNLADSGKQHSISVDVSKQADSRHSGCIPVTSTSLDGTVPAAGSSPTNQDSSDEKSELNGYVADAPSTVVICHGHRCSVPTDVPALAASTLVDAAFNTTTGHVLSPGLPHASSTASPTLTSTPETNKAHGPFGARVLDGRESSFVTLDDSQHEVASPKAVLFTAVANCIVSREKTGTIGSSLFTNETI</sequence>